<dbReference type="InterPro" id="IPR005493">
    <property type="entry name" value="RraA/RraA-like"/>
</dbReference>
<dbReference type="Proteomes" id="UP000199208">
    <property type="component" value="Unassembled WGS sequence"/>
</dbReference>
<evidence type="ECO:0000256" key="8">
    <source>
        <dbReference type="ARBA" id="ARBA00025046"/>
    </source>
</evidence>
<gene>
    <name evidence="14" type="ORF">SAMN03080599_03047</name>
</gene>
<dbReference type="GO" id="GO:0047443">
    <property type="term" value="F:4-hydroxy-4-methyl-2-oxoglutarate aldolase activity"/>
    <property type="evidence" value="ECO:0007669"/>
    <property type="project" value="UniProtKB-EC"/>
</dbReference>
<dbReference type="CDD" id="cd16841">
    <property type="entry name" value="RraA_family"/>
    <property type="match status" value="1"/>
</dbReference>
<evidence type="ECO:0000256" key="11">
    <source>
        <dbReference type="ARBA" id="ARBA00032305"/>
    </source>
</evidence>
<comment type="catalytic activity">
    <reaction evidence="12">
        <text>oxaloacetate + H(+) = pyruvate + CO2</text>
        <dbReference type="Rhea" id="RHEA:15641"/>
        <dbReference type="ChEBI" id="CHEBI:15361"/>
        <dbReference type="ChEBI" id="CHEBI:15378"/>
        <dbReference type="ChEBI" id="CHEBI:16452"/>
        <dbReference type="ChEBI" id="CHEBI:16526"/>
        <dbReference type="EC" id="4.1.1.112"/>
    </reaction>
</comment>
<evidence type="ECO:0000256" key="10">
    <source>
        <dbReference type="ARBA" id="ARBA00030169"/>
    </source>
</evidence>
<keyword evidence="13" id="KW-0479">Metal-binding</keyword>
<evidence type="ECO:0000256" key="2">
    <source>
        <dbReference type="ARBA" id="ARBA00001968"/>
    </source>
</evidence>
<dbReference type="GO" id="GO:0008948">
    <property type="term" value="F:oxaloacetate decarboxylase activity"/>
    <property type="evidence" value="ECO:0007669"/>
    <property type="project" value="UniProtKB-EC"/>
</dbReference>
<dbReference type="InterPro" id="IPR036704">
    <property type="entry name" value="RraA/RraA-like_sf"/>
</dbReference>
<dbReference type="RefSeq" id="WP_092592971.1">
    <property type="nucleotide sequence ID" value="NZ_FMWL01000023.1"/>
</dbReference>
<proteinExistence type="inferred from homology"/>
<comment type="subunit">
    <text evidence="4">Homotrimer.</text>
</comment>
<comment type="similarity">
    <text evidence="3">Belongs to the class II aldolase/RraA-like family.</text>
</comment>
<evidence type="ECO:0000256" key="9">
    <source>
        <dbReference type="ARBA" id="ARBA00029596"/>
    </source>
</evidence>
<sequence length="215" mass="22866">MKDEIEVLEQSLITQYRQYFETSETYSEFKLFGTTEISDALKGKGVMDAGIKPLDLNTKIIGRAFTVQLPPGDGVLTLEAIEAAEPGDILVIHSGGTMDLAVWGDVKTIKAMSKRIAGVVVDGAIRDRKKNMALGFPVFSRAQVVQASGKAGGGELNVPVVCGGVLVRPGDLILGDADGVVVIPPEQLQIAVEGASKKLKNDEEKIYKVLTGGLL</sequence>
<evidence type="ECO:0000256" key="3">
    <source>
        <dbReference type="ARBA" id="ARBA00008621"/>
    </source>
</evidence>
<dbReference type="PANTHER" id="PTHR33254">
    <property type="entry name" value="4-HYDROXY-4-METHYL-2-OXOGLUTARATE ALDOLASE 3-RELATED"/>
    <property type="match status" value="1"/>
</dbReference>
<dbReference type="STRING" id="1120920.SAMN03080599_03047"/>
<comment type="function">
    <text evidence="8">Catalyzes the aldol cleavage of 4-hydroxy-4-methyl-2-oxoglutarate (HMG) into 2 molecules of pyruvate. Also contains a secondary oxaloacetate (OAA) decarboxylase activity due to the common pyruvate enolate transition state formed following C-C bond cleavage in the retro-aldol and decarboxylation reactions.</text>
</comment>
<evidence type="ECO:0000313" key="15">
    <source>
        <dbReference type="Proteomes" id="UP000199208"/>
    </source>
</evidence>
<dbReference type="EC" id="4.1.3.17" evidence="5"/>
<dbReference type="OrthoDB" id="9784786at2"/>
<name>A0A1G5S650_9FIRM</name>
<dbReference type="Gene3D" id="3.50.30.40">
    <property type="entry name" value="Ribonuclease E inhibitor RraA/RraA-like"/>
    <property type="match status" value="1"/>
</dbReference>
<keyword evidence="13" id="KW-0460">Magnesium</keyword>
<evidence type="ECO:0000256" key="6">
    <source>
        <dbReference type="ARBA" id="ARBA00012947"/>
    </source>
</evidence>
<comment type="cofactor">
    <cofactor evidence="13">
        <name>Mg(2+)</name>
        <dbReference type="ChEBI" id="CHEBI:18420"/>
    </cofactor>
</comment>
<accession>A0A1G5S650</accession>
<protein>
    <recommendedName>
        <fullName evidence="7">Putative 4-hydroxy-4-methyl-2-oxoglutarate aldolase</fullName>
        <ecNumber evidence="6">4.1.1.112</ecNumber>
        <ecNumber evidence="5">4.1.3.17</ecNumber>
    </recommendedName>
    <alternativeName>
        <fullName evidence="11">Oxaloacetate decarboxylase</fullName>
    </alternativeName>
    <alternativeName>
        <fullName evidence="9">Regulator of ribonuclease activity homolog</fullName>
    </alternativeName>
    <alternativeName>
        <fullName evidence="10">RraA-like protein</fullName>
    </alternativeName>
</protein>
<comment type="catalytic activity">
    <reaction evidence="1">
        <text>4-hydroxy-4-methyl-2-oxoglutarate = 2 pyruvate</text>
        <dbReference type="Rhea" id="RHEA:22748"/>
        <dbReference type="ChEBI" id="CHEBI:15361"/>
        <dbReference type="ChEBI" id="CHEBI:58276"/>
        <dbReference type="EC" id="4.1.3.17"/>
    </reaction>
</comment>
<evidence type="ECO:0000313" key="14">
    <source>
        <dbReference type="EMBL" id="SCZ81803.1"/>
    </source>
</evidence>
<organism evidence="14 15">
    <name type="scientific">Acidaminobacter hydrogenoformans DSM 2784</name>
    <dbReference type="NCBI Taxonomy" id="1120920"/>
    <lineage>
        <taxon>Bacteria</taxon>
        <taxon>Bacillati</taxon>
        <taxon>Bacillota</taxon>
        <taxon>Clostridia</taxon>
        <taxon>Peptostreptococcales</taxon>
        <taxon>Acidaminobacteraceae</taxon>
        <taxon>Acidaminobacter</taxon>
    </lineage>
</organism>
<feature type="binding site" evidence="13">
    <location>
        <position position="126"/>
    </location>
    <ligand>
        <name>substrate</name>
    </ligand>
</feature>
<dbReference type="SUPFAM" id="SSF89562">
    <property type="entry name" value="RraA-like"/>
    <property type="match status" value="1"/>
</dbReference>
<dbReference type="Pfam" id="PF03737">
    <property type="entry name" value="RraA-like"/>
    <property type="match status" value="1"/>
</dbReference>
<dbReference type="GO" id="GO:0046872">
    <property type="term" value="F:metal ion binding"/>
    <property type="evidence" value="ECO:0007669"/>
    <property type="project" value="UniProtKB-KW"/>
</dbReference>
<evidence type="ECO:0000256" key="13">
    <source>
        <dbReference type="PIRSR" id="PIRSR605493-1"/>
    </source>
</evidence>
<dbReference type="PANTHER" id="PTHR33254:SF4">
    <property type="entry name" value="4-HYDROXY-4-METHYL-2-OXOGLUTARATE ALDOLASE 3-RELATED"/>
    <property type="match status" value="1"/>
</dbReference>
<feature type="binding site" evidence="13">
    <location>
        <position position="127"/>
    </location>
    <ligand>
        <name>Mg(2+)</name>
        <dbReference type="ChEBI" id="CHEBI:18420"/>
    </ligand>
</feature>
<evidence type="ECO:0000256" key="7">
    <source>
        <dbReference type="ARBA" id="ARBA00016549"/>
    </source>
</evidence>
<dbReference type="EC" id="4.1.1.112" evidence="6"/>
<evidence type="ECO:0000256" key="5">
    <source>
        <dbReference type="ARBA" id="ARBA00012213"/>
    </source>
</evidence>
<comment type="cofactor">
    <cofactor evidence="2">
        <name>a divalent metal cation</name>
        <dbReference type="ChEBI" id="CHEBI:60240"/>
    </cofactor>
</comment>
<reference evidence="14 15" key="1">
    <citation type="submission" date="2016-10" db="EMBL/GenBank/DDBJ databases">
        <authorList>
            <person name="de Groot N.N."/>
        </authorList>
    </citation>
    <scope>NUCLEOTIDE SEQUENCE [LARGE SCALE GENOMIC DNA]</scope>
    <source>
        <strain evidence="14 15">DSM 2784</strain>
    </source>
</reference>
<dbReference type="AlphaFoldDB" id="A0A1G5S650"/>
<evidence type="ECO:0000256" key="1">
    <source>
        <dbReference type="ARBA" id="ARBA00001342"/>
    </source>
</evidence>
<keyword evidence="15" id="KW-1185">Reference proteome</keyword>
<dbReference type="EMBL" id="FMWL01000023">
    <property type="protein sequence ID" value="SCZ81803.1"/>
    <property type="molecule type" value="Genomic_DNA"/>
</dbReference>
<evidence type="ECO:0000256" key="12">
    <source>
        <dbReference type="ARBA" id="ARBA00047973"/>
    </source>
</evidence>
<evidence type="ECO:0000256" key="4">
    <source>
        <dbReference type="ARBA" id="ARBA00011233"/>
    </source>
</evidence>